<dbReference type="Gene3D" id="3.40.5.50">
    <property type="match status" value="1"/>
</dbReference>
<dbReference type="Gene3D" id="1.20.58.1030">
    <property type="match status" value="1"/>
</dbReference>
<dbReference type="RefSeq" id="WP_008527531.1">
    <property type="nucleotide sequence ID" value="NC_021921.1"/>
</dbReference>
<dbReference type="OrthoDB" id="157576at2157"/>
<accession>F7PND2</accession>
<gene>
    <name evidence="2" type="ORF">HTIA_2499</name>
</gene>
<dbReference type="PATRIC" id="fig|1033806.12.peg.2486"/>
<sequence length="311" mass="32807">MDLDEIQSVQSRERQTDSLQQLRDSFYEEAGQFVRSLRAERERAAEAAEDPFDSPKVTRLSDDIDTAEQTLEAIYERRVGKVVKMASLAAADMPTEEEGLTTEERDLFDDLVSSIESNRQRVFDVLDGESMAVAGTTEAASSGEGVPTDATDRRDTDHAAEPETAGADSEPPVPPAEPDADAVSPDAEEVPAADLMGSDSAAEERPTGPDRGGPSAATENGKAPAAGATDDGSEPATRRDGGPPGSAVVEADTVSSGGDDVERTTVRITSDVGEILGVDDRTYDLVAEDVVTLPATNAEPLLERGVAESLQ</sequence>
<dbReference type="CDD" id="cd11714">
    <property type="entry name" value="GINS_A_archaea"/>
    <property type="match status" value="1"/>
</dbReference>
<evidence type="ECO:0000313" key="2">
    <source>
        <dbReference type="EMBL" id="CCQ34606.1"/>
    </source>
</evidence>
<dbReference type="Proteomes" id="UP000015381">
    <property type="component" value="Chromosome I"/>
</dbReference>
<proteinExistence type="predicted"/>
<protein>
    <recommendedName>
        <fullName evidence="4">DNA replication factor GINS</fullName>
    </recommendedName>
</protein>
<evidence type="ECO:0000256" key="1">
    <source>
        <dbReference type="SAM" id="MobiDB-lite"/>
    </source>
</evidence>
<evidence type="ECO:0000313" key="3">
    <source>
        <dbReference type="Proteomes" id="UP000015381"/>
    </source>
</evidence>
<feature type="compositionally biased region" description="Basic and acidic residues" evidence="1">
    <location>
        <begin position="150"/>
        <end position="161"/>
    </location>
</feature>
<feature type="region of interest" description="Disordered" evidence="1">
    <location>
        <begin position="134"/>
        <end position="262"/>
    </location>
</feature>
<organism evidence="2 3">
    <name type="scientific">Halorhabdus tiamatea SARL4B</name>
    <dbReference type="NCBI Taxonomy" id="1033806"/>
    <lineage>
        <taxon>Archaea</taxon>
        <taxon>Methanobacteriati</taxon>
        <taxon>Methanobacteriota</taxon>
        <taxon>Stenosarchaea group</taxon>
        <taxon>Halobacteria</taxon>
        <taxon>Halobacteriales</taxon>
        <taxon>Haloarculaceae</taxon>
        <taxon>Halorhabdus</taxon>
    </lineage>
</organism>
<dbReference type="GeneID" id="23798961"/>
<reference evidence="2 3" key="1">
    <citation type="journal article" date="2014" name="Environ. Microbiol.">
        <title>Halorhabdus tiamatea: proteogenomics and glycosidase activity measurements identify the first cultivated euryarchaeon from a deep-sea anoxic brine lake as potential polysaccharide degrader.</title>
        <authorList>
            <person name="Werner J."/>
            <person name="Ferrer M."/>
            <person name="Michel G."/>
            <person name="Mann A.J."/>
            <person name="Huang S."/>
            <person name="Juarez S."/>
            <person name="Ciordia S."/>
            <person name="Albar J.P."/>
            <person name="Alcaide M."/>
            <person name="La Cono V."/>
            <person name="Yakimov M.M."/>
            <person name="Antunes A."/>
            <person name="Taborda M."/>
            <person name="Da Costa M.S."/>
            <person name="Amann R.I."/>
            <person name="Gloeckner F.O."/>
            <person name="Golyshina O.V."/>
            <person name="Golyshin P.N."/>
            <person name="Teeling H."/>
        </authorList>
    </citation>
    <scope>NUCLEOTIDE SEQUENCE [LARGE SCALE GENOMIC DNA]</scope>
    <source>
        <strain evidence="3">SARL4B</strain>
    </source>
</reference>
<dbReference type="AlphaFoldDB" id="F7PND2"/>
<name>F7PND2_9EURY</name>
<evidence type="ECO:0008006" key="4">
    <source>
        <dbReference type="Google" id="ProtNLM"/>
    </source>
</evidence>
<keyword evidence="3" id="KW-1185">Reference proteome</keyword>
<dbReference type="KEGG" id="hti:HTIA_2499"/>
<feature type="region of interest" description="Disordered" evidence="1">
    <location>
        <begin position="38"/>
        <end position="63"/>
    </location>
</feature>
<dbReference type="HOGENOM" id="CLU_047666_0_0_2"/>
<feature type="region of interest" description="Disordered" evidence="1">
    <location>
        <begin position="1"/>
        <end position="22"/>
    </location>
</feature>
<dbReference type="EMBL" id="HF571520">
    <property type="protein sequence ID" value="CCQ34606.1"/>
    <property type="molecule type" value="Genomic_DNA"/>
</dbReference>